<dbReference type="InterPro" id="IPR036388">
    <property type="entry name" value="WH-like_DNA-bd_sf"/>
</dbReference>
<dbReference type="PANTHER" id="PTHR34293">
    <property type="entry name" value="HTH-TYPE TRANSCRIPTIONAL REGULATOR TRMBL2"/>
    <property type="match status" value="1"/>
</dbReference>
<gene>
    <name evidence="2" type="ORF">A3D71_02405</name>
</gene>
<dbReference type="Proteomes" id="UP000177652">
    <property type="component" value="Unassembled WGS sequence"/>
</dbReference>
<name>A0A1F6DYK1_9BACT</name>
<dbReference type="STRING" id="1798497.A3D71_02405"/>
<organism evidence="2 3">
    <name type="scientific">Candidatus Kaiserbacteria bacterium RIFCSPHIGHO2_02_FULL_55_20</name>
    <dbReference type="NCBI Taxonomy" id="1798497"/>
    <lineage>
        <taxon>Bacteria</taxon>
        <taxon>Candidatus Kaiseribacteriota</taxon>
    </lineage>
</organism>
<evidence type="ECO:0000313" key="2">
    <source>
        <dbReference type="EMBL" id="OGG66370.1"/>
    </source>
</evidence>
<dbReference type="EMBL" id="MFLK01000010">
    <property type="protein sequence ID" value="OGG66370.1"/>
    <property type="molecule type" value="Genomic_DNA"/>
</dbReference>
<feature type="domain" description="Transcription regulator TrmB N-terminal" evidence="1">
    <location>
        <begin position="8"/>
        <end position="73"/>
    </location>
</feature>
<sequence length="253" mass="28421">MLALKKALETIGLSPNESAVLLVLLESGHMFVAAIARAAKLNRTTTYGVLKLLGDKGLVSSVKKEGAVRYQSIAPGQLPAYIERRRETLAETKQQIAELIPQLKLLRAKGRTLPKVQFFEGVEGVKQAYEDTLENNIGKILLDLTGTDSVIRKMGQEWVDYYLAKRTRLGIKCLCLAPDTEWSHIIKDLDEKQLRTTKFIPTEFAFNSEVNTYDNKVGIFSFSLENPVAVIIEDENIAHTVRQFFNFMALHAH</sequence>
<dbReference type="InterPro" id="IPR036390">
    <property type="entry name" value="WH_DNA-bd_sf"/>
</dbReference>
<dbReference type="InterPro" id="IPR051797">
    <property type="entry name" value="TrmB-like"/>
</dbReference>
<dbReference type="PANTHER" id="PTHR34293:SF1">
    <property type="entry name" value="HTH-TYPE TRANSCRIPTIONAL REGULATOR TRMBL2"/>
    <property type="match status" value="1"/>
</dbReference>
<evidence type="ECO:0000313" key="3">
    <source>
        <dbReference type="Proteomes" id="UP000177652"/>
    </source>
</evidence>
<reference evidence="2 3" key="1">
    <citation type="journal article" date="2016" name="Nat. Commun.">
        <title>Thousands of microbial genomes shed light on interconnected biogeochemical processes in an aquifer system.</title>
        <authorList>
            <person name="Anantharaman K."/>
            <person name="Brown C.T."/>
            <person name="Hug L.A."/>
            <person name="Sharon I."/>
            <person name="Castelle C.J."/>
            <person name="Probst A.J."/>
            <person name="Thomas B.C."/>
            <person name="Singh A."/>
            <person name="Wilkins M.J."/>
            <person name="Karaoz U."/>
            <person name="Brodie E.L."/>
            <person name="Williams K.H."/>
            <person name="Hubbard S.S."/>
            <person name="Banfield J.F."/>
        </authorList>
    </citation>
    <scope>NUCLEOTIDE SEQUENCE [LARGE SCALE GENOMIC DNA]</scope>
</reference>
<protein>
    <recommendedName>
        <fullName evidence="1">Transcription regulator TrmB N-terminal domain-containing protein</fullName>
    </recommendedName>
</protein>
<accession>A0A1F6DYK1</accession>
<dbReference type="Pfam" id="PF01978">
    <property type="entry name" value="TrmB"/>
    <property type="match status" value="1"/>
</dbReference>
<dbReference type="Gene3D" id="1.10.10.10">
    <property type="entry name" value="Winged helix-like DNA-binding domain superfamily/Winged helix DNA-binding domain"/>
    <property type="match status" value="1"/>
</dbReference>
<dbReference type="InterPro" id="IPR002831">
    <property type="entry name" value="Tscrpt_reg_TrmB_N"/>
</dbReference>
<comment type="caution">
    <text evidence="2">The sequence shown here is derived from an EMBL/GenBank/DDBJ whole genome shotgun (WGS) entry which is preliminary data.</text>
</comment>
<evidence type="ECO:0000259" key="1">
    <source>
        <dbReference type="Pfam" id="PF01978"/>
    </source>
</evidence>
<dbReference type="AlphaFoldDB" id="A0A1F6DYK1"/>
<dbReference type="SUPFAM" id="SSF46785">
    <property type="entry name" value="Winged helix' DNA-binding domain"/>
    <property type="match status" value="1"/>
</dbReference>
<proteinExistence type="predicted"/>